<organism evidence="1 2">
    <name type="scientific">Lactuca saligna</name>
    <name type="common">Willowleaf lettuce</name>
    <dbReference type="NCBI Taxonomy" id="75948"/>
    <lineage>
        <taxon>Eukaryota</taxon>
        <taxon>Viridiplantae</taxon>
        <taxon>Streptophyta</taxon>
        <taxon>Embryophyta</taxon>
        <taxon>Tracheophyta</taxon>
        <taxon>Spermatophyta</taxon>
        <taxon>Magnoliopsida</taxon>
        <taxon>eudicotyledons</taxon>
        <taxon>Gunneridae</taxon>
        <taxon>Pentapetalae</taxon>
        <taxon>asterids</taxon>
        <taxon>campanulids</taxon>
        <taxon>Asterales</taxon>
        <taxon>Asteraceae</taxon>
        <taxon>Cichorioideae</taxon>
        <taxon>Cichorieae</taxon>
        <taxon>Lactucinae</taxon>
        <taxon>Lactuca</taxon>
    </lineage>
</organism>
<dbReference type="Proteomes" id="UP001177003">
    <property type="component" value="Chromosome 5"/>
</dbReference>
<evidence type="ECO:0000313" key="1">
    <source>
        <dbReference type="EMBL" id="CAI9287185.1"/>
    </source>
</evidence>
<keyword evidence="2" id="KW-1185">Reference proteome</keyword>
<gene>
    <name evidence="1" type="ORF">LSALG_LOCUS26568</name>
</gene>
<protein>
    <submittedName>
        <fullName evidence="1">Uncharacterized protein</fullName>
    </submittedName>
</protein>
<dbReference type="AlphaFoldDB" id="A0AA36EAP8"/>
<sequence length="185" mass="21176">MFDGSEKEDPSANMVSLLLQDSLLGSKNCGLLCKMEMKRDSLKLETRTKNCTIGLESDAGHIVELAIAYMDKLEKNKRGIGKRLNFKRIKGKRLNKQTLLDHKPSSRLSNNTHSHVYMYTENKYGEMEVFWTQSCFFYSIDKRLFIAIHAGNSKTHCPTFPAAIMLLILPDTRSFIDTFNLLTFI</sequence>
<evidence type="ECO:0000313" key="2">
    <source>
        <dbReference type="Proteomes" id="UP001177003"/>
    </source>
</evidence>
<dbReference type="EMBL" id="OX465081">
    <property type="protein sequence ID" value="CAI9287185.1"/>
    <property type="molecule type" value="Genomic_DNA"/>
</dbReference>
<reference evidence="1" key="1">
    <citation type="submission" date="2023-04" db="EMBL/GenBank/DDBJ databases">
        <authorList>
            <person name="Vijverberg K."/>
            <person name="Xiong W."/>
            <person name="Schranz E."/>
        </authorList>
    </citation>
    <scope>NUCLEOTIDE SEQUENCE</scope>
</reference>
<accession>A0AA36EAP8</accession>
<proteinExistence type="predicted"/>
<name>A0AA36EAP8_LACSI</name>